<evidence type="ECO:0000256" key="9">
    <source>
        <dbReference type="ARBA" id="ARBA00023224"/>
    </source>
</evidence>
<dbReference type="EMBL" id="CCAG010021879">
    <property type="status" value="NOT_ANNOTATED_CDS"/>
    <property type="molecule type" value="Genomic_DNA"/>
</dbReference>
<evidence type="ECO:0000256" key="10">
    <source>
        <dbReference type="RuleBase" id="RU351113"/>
    </source>
</evidence>
<feature type="transmembrane region" description="Helical" evidence="10">
    <location>
        <begin position="41"/>
        <end position="60"/>
    </location>
</feature>
<keyword evidence="4 10" id="KW-0812">Transmembrane</keyword>
<dbReference type="Pfam" id="PF02949">
    <property type="entry name" value="7tm_6"/>
    <property type="match status" value="1"/>
</dbReference>
<evidence type="ECO:0000313" key="12">
    <source>
        <dbReference type="Proteomes" id="UP000092444"/>
    </source>
</evidence>
<dbReference type="PANTHER" id="PTHR21137">
    <property type="entry name" value="ODORANT RECEPTOR"/>
    <property type="match status" value="1"/>
</dbReference>
<keyword evidence="6 10" id="KW-1133">Transmembrane helix</keyword>
<keyword evidence="3 10" id="KW-0716">Sensory transduction</keyword>
<keyword evidence="7 10" id="KW-0472">Membrane</keyword>
<dbReference type="VEuPathDB" id="VectorBase:GMOY012287"/>
<comment type="subcellular location">
    <subcellularLocation>
        <location evidence="1 10">Cell membrane</location>
        <topology evidence="1 10">Multi-pass membrane protein</topology>
    </subcellularLocation>
</comment>
<keyword evidence="9 10" id="KW-0807">Transducer</keyword>
<evidence type="ECO:0000256" key="1">
    <source>
        <dbReference type="ARBA" id="ARBA00004651"/>
    </source>
</evidence>
<evidence type="ECO:0000256" key="4">
    <source>
        <dbReference type="ARBA" id="ARBA00022692"/>
    </source>
</evidence>
<dbReference type="PANTHER" id="PTHR21137:SF35">
    <property type="entry name" value="ODORANT RECEPTOR 19A-RELATED"/>
    <property type="match status" value="1"/>
</dbReference>
<feature type="transmembrane region" description="Helical" evidence="10">
    <location>
        <begin position="293"/>
        <end position="315"/>
    </location>
</feature>
<accession>A0A1B0GG14</accession>
<keyword evidence="5 10" id="KW-0552">Olfaction</keyword>
<name>A0A1B0GG14_GLOMM</name>
<evidence type="ECO:0000256" key="5">
    <source>
        <dbReference type="ARBA" id="ARBA00022725"/>
    </source>
</evidence>
<evidence type="ECO:0000256" key="6">
    <source>
        <dbReference type="ARBA" id="ARBA00022989"/>
    </source>
</evidence>
<feature type="transmembrane region" description="Helical" evidence="10">
    <location>
        <begin position="72"/>
        <end position="91"/>
    </location>
</feature>
<dbReference type="STRING" id="37546.A0A1B0GG14"/>
<evidence type="ECO:0000256" key="7">
    <source>
        <dbReference type="ARBA" id="ARBA00023136"/>
    </source>
</evidence>
<dbReference type="AlphaFoldDB" id="A0A1B0GG14"/>
<sequence length="446" mass="52692">MLLHTLQLKRYFWVTRRSFNLIGIDITALDYHDIVKYPMRCFLFTAFAAVLAWAMTIHVYEYRDDFGEFADTSGMLLQTIIALWKTLVFLFKRKEICDLMQNVWQCNINVNPQEFHIILKFNSQNFTISALYMVLVSSTVFGSFLVPLIYMFEFYRKNGEKIWLPPQKGGYFWDYSNAIGYSVLYICHLLGIFFVAAFSIGVDTLCPWLVSNIVVQYHVMYYRLRDIAELSYEISTEKLNAKIIECVKCHRQVLNLSNQLENFFAEIIFIKFVISGLLICSLAFRLVRAEGQFYILLYQLVFLTTVSTQLLMYCYSGQRLKNESSQVASEIYSIFEWSHLSRNSQKLLLFAMMRSQRECHLTGAFFMVDLSLFVWVRERERDVCMYVKQKKKKKKRTNIFNFWFCLKKKSYHFVLLLHVFLCYLLKVLRTGGSLIAMLKTLDEKQV</sequence>
<feature type="transmembrane region" description="Helical" evidence="10">
    <location>
        <begin position="178"/>
        <end position="202"/>
    </location>
</feature>
<dbReference type="GO" id="GO:0005886">
    <property type="term" value="C:plasma membrane"/>
    <property type="evidence" value="ECO:0007669"/>
    <property type="project" value="UniProtKB-SubCell"/>
</dbReference>
<proteinExistence type="inferred from homology"/>
<dbReference type="GO" id="GO:0004984">
    <property type="term" value="F:olfactory receptor activity"/>
    <property type="evidence" value="ECO:0007669"/>
    <property type="project" value="InterPro"/>
</dbReference>
<dbReference type="GO" id="GO:0007165">
    <property type="term" value="P:signal transduction"/>
    <property type="evidence" value="ECO:0007669"/>
    <property type="project" value="UniProtKB-KW"/>
</dbReference>
<keyword evidence="2" id="KW-1003">Cell membrane</keyword>
<organism evidence="11 12">
    <name type="scientific">Glossina morsitans morsitans</name>
    <name type="common">Savannah tsetse fly</name>
    <dbReference type="NCBI Taxonomy" id="37546"/>
    <lineage>
        <taxon>Eukaryota</taxon>
        <taxon>Metazoa</taxon>
        <taxon>Ecdysozoa</taxon>
        <taxon>Arthropoda</taxon>
        <taxon>Hexapoda</taxon>
        <taxon>Insecta</taxon>
        <taxon>Pterygota</taxon>
        <taxon>Neoptera</taxon>
        <taxon>Endopterygota</taxon>
        <taxon>Diptera</taxon>
        <taxon>Brachycera</taxon>
        <taxon>Muscomorpha</taxon>
        <taxon>Hippoboscoidea</taxon>
        <taxon>Glossinidae</taxon>
        <taxon>Glossina</taxon>
    </lineage>
</organism>
<reference evidence="11" key="1">
    <citation type="submission" date="2020-05" db="UniProtKB">
        <authorList>
            <consortium name="EnsemblMetazoa"/>
        </authorList>
    </citation>
    <scope>IDENTIFICATION</scope>
    <source>
        <strain evidence="11">Yale</strain>
    </source>
</reference>
<dbReference type="EnsemblMetazoa" id="GMOY012287-RA">
    <property type="protein sequence ID" value="GMOY012287-PA"/>
    <property type="gene ID" value="GMOY012287"/>
</dbReference>
<feature type="transmembrane region" description="Helical" evidence="10">
    <location>
        <begin position="263"/>
        <end position="287"/>
    </location>
</feature>
<dbReference type="Proteomes" id="UP000092444">
    <property type="component" value="Unassembled WGS sequence"/>
</dbReference>
<evidence type="ECO:0000256" key="8">
    <source>
        <dbReference type="ARBA" id="ARBA00023170"/>
    </source>
</evidence>
<dbReference type="InterPro" id="IPR004117">
    <property type="entry name" value="7tm6_olfct_rcpt"/>
</dbReference>
<keyword evidence="8 10" id="KW-0675">Receptor</keyword>
<feature type="transmembrane region" description="Helical" evidence="10">
    <location>
        <begin position="410"/>
        <end position="428"/>
    </location>
</feature>
<comment type="similarity">
    <text evidence="10">Belongs to the insect chemoreceptor superfamily. Heteromeric odorant receptor channel (TC 1.A.69) family.</text>
</comment>
<feature type="transmembrane region" description="Helical" evidence="10">
    <location>
        <begin position="130"/>
        <end position="152"/>
    </location>
</feature>
<evidence type="ECO:0000256" key="2">
    <source>
        <dbReference type="ARBA" id="ARBA00022475"/>
    </source>
</evidence>
<evidence type="ECO:0000313" key="11">
    <source>
        <dbReference type="EnsemblMetazoa" id="GMOY012287-PA"/>
    </source>
</evidence>
<dbReference type="GO" id="GO:0005549">
    <property type="term" value="F:odorant binding"/>
    <property type="evidence" value="ECO:0007669"/>
    <property type="project" value="InterPro"/>
</dbReference>
<evidence type="ECO:0000256" key="3">
    <source>
        <dbReference type="ARBA" id="ARBA00022606"/>
    </source>
</evidence>
<keyword evidence="12" id="KW-1185">Reference proteome</keyword>
<protein>
    <recommendedName>
        <fullName evidence="10">Odorant receptor</fullName>
    </recommendedName>
</protein>